<name>A0A0A9DV91_ARUDO</name>
<proteinExistence type="predicted"/>
<sequence>MVPAEVPSLPGKKFIVESFQYNSAIFLRLNIPSFPTGFIRVIALCCPC</sequence>
<protein>
    <submittedName>
        <fullName evidence="1">Uncharacterized protein</fullName>
    </submittedName>
</protein>
<reference evidence="1" key="2">
    <citation type="journal article" date="2015" name="Data Brief">
        <title>Shoot transcriptome of the giant reed, Arundo donax.</title>
        <authorList>
            <person name="Barrero R.A."/>
            <person name="Guerrero F.D."/>
            <person name="Moolhuijzen P."/>
            <person name="Goolsby J.A."/>
            <person name="Tidwell J."/>
            <person name="Bellgard S.E."/>
            <person name="Bellgard M.I."/>
        </authorList>
    </citation>
    <scope>NUCLEOTIDE SEQUENCE</scope>
    <source>
        <tissue evidence="1">Shoot tissue taken approximately 20 cm above the soil surface</tissue>
    </source>
</reference>
<dbReference type="AlphaFoldDB" id="A0A0A9DV91"/>
<reference evidence="1" key="1">
    <citation type="submission" date="2014-09" db="EMBL/GenBank/DDBJ databases">
        <authorList>
            <person name="Magalhaes I.L.F."/>
            <person name="Oliveira U."/>
            <person name="Santos F.R."/>
            <person name="Vidigal T.H.D.A."/>
            <person name="Brescovit A.D."/>
            <person name="Santos A.J."/>
        </authorList>
    </citation>
    <scope>NUCLEOTIDE SEQUENCE</scope>
    <source>
        <tissue evidence="1">Shoot tissue taken approximately 20 cm above the soil surface</tissue>
    </source>
</reference>
<dbReference type="EMBL" id="GBRH01208320">
    <property type="protein sequence ID" value="JAD89575.1"/>
    <property type="molecule type" value="Transcribed_RNA"/>
</dbReference>
<evidence type="ECO:0000313" key="1">
    <source>
        <dbReference type="EMBL" id="JAD89575.1"/>
    </source>
</evidence>
<organism evidence="1">
    <name type="scientific">Arundo donax</name>
    <name type="common">Giant reed</name>
    <name type="synonym">Donax arundinaceus</name>
    <dbReference type="NCBI Taxonomy" id="35708"/>
    <lineage>
        <taxon>Eukaryota</taxon>
        <taxon>Viridiplantae</taxon>
        <taxon>Streptophyta</taxon>
        <taxon>Embryophyta</taxon>
        <taxon>Tracheophyta</taxon>
        <taxon>Spermatophyta</taxon>
        <taxon>Magnoliopsida</taxon>
        <taxon>Liliopsida</taxon>
        <taxon>Poales</taxon>
        <taxon>Poaceae</taxon>
        <taxon>PACMAD clade</taxon>
        <taxon>Arundinoideae</taxon>
        <taxon>Arundineae</taxon>
        <taxon>Arundo</taxon>
    </lineage>
</organism>
<accession>A0A0A9DV91</accession>